<accession>A0AAD5QBV9</accession>
<evidence type="ECO:0000256" key="1">
    <source>
        <dbReference type="SAM" id="MobiDB-lite"/>
    </source>
</evidence>
<reference evidence="2" key="1">
    <citation type="submission" date="2021-06" db="EMBL/GenBank/DDBJ databases">
        <title>Parelaphostrongylus tenuis whole genome reference sequence.</title>
        <authorList>
            <person name="Garwood T.J."/>
            <person name="Larsen P.A."/>
            <person name="Fountain-Jones N.M."/>
            <person name="Garbe J.R."/>
            <person name="Macchietto M.G."/>
            <person name="Kania S.A."/>
            <person name="Gerhold R.W."/>
            <person name="Richards J.E."/>
            <person name="Wolf T.M."/>
        </authorList>
    </citation>
    <scope>NUCLEOTIDE SEQUENCE</scope>
    <source>
        <strain evidence="2">MNPRO001-30</strain>
        <tissue evidence="2">Meninges</tissue>
    </source>
</reference>
<evidence type="ECO:0000313" key="3">
    <source>
        <dbReference type="Proteomes" id="UP001196413"/>
    </source>
</evidence>
<sequence length="105" mass="12005">MTGKRRCIESNSRLIAKFNVCVREYRTQCLRHVTISLIDSSYGYLCNEGYNMLLTDYEPLRPNGLPLHFGWEIFLGAGLRSTAQVQTPNKASQAEKESNVFTWKA</sequence>
<keyword evidence="3" id="KW-1185">Reference proteome</keyword>
<dbReference type="Proteomes" id="UP001196413">
    <property type="component" value="Unassembled WGS sequence"/>
</dbReference>
<comment type="caution">
    <text evidence="2">The sequence shown here is derived from an EMBL/GenBank/DDBJ whole genome shotgun (WGS) entry which is preliminary data.</text>
</comment>
<evidence type="ECO:0000313" key="2">
    <source>
        <dbReference type="EMBL" id="KAJ1345852.1"/>
    </source>
</evidence>
<dbReference type="EMBL" id="JAHQIW010000077">
    <property type="protein sequence ID" value="KAJ1345852.1"/>
    <property type="molecule type" value="Genomic_DNA"/>
</dbReference>
<proteinExistence type="predicted"/>
<gene>
    <name evidence="2" type="ORF">KIN20_000475</name>
</gene>
<dbReference type="AlphaFoldDB" id="A0AAD5QBV9"/>
<protein>
    <submittedName>
        <fullName evidence="2">Uncharacterized protein</fullName>
    </submittedName>
</protein>
<dbReference type="PANTHER" id="PTHR37431:SF3">
    <property type="entry name" value="DUF19 DOMAIN-CONTAINING PROTEIN"/>
    <property type="match status" value="1"/>
</dbReference>
<name>A0AAD5QBV9_PARTN</name>
<organism evidence="2 3">
    <name type="scientific">Parelaphostrongylus tenuis</name>
    <name type="common">Meningeal worm</name>
    <dbReference type="NCBI Taxonomy" id="148309"/>
    <lineage>
        <taxon>Eukaryota</taxon>
        <taxon>Metazoa</taxon>
        <taxon>Ecdysozoa</taxon>
        <taxon>Nematoda</taxon>
        <taxon>Chromadorea</taxon>
        <taxon>Rhabditida</taxon>
        <taxon>Rhabditina</taxon>
        <taxon>Rhabditomorpha</taxon>
        <taxon>Strongyloidea</taxon>
        <taxon>Metastrongylidae</taxon>
        <taxon>Parelaphostrongylus</taxon>
    </lineage>
</organism>
<dbReference type="PANTHER" id="PTHR37431">
    <property type="entry name" value="PROTEIN CBG06927"/>
    <property type="match status" value="1"/>
</dbReference>
<feature type="region of interest" description="Disordered" evidence="1">
    <location>
        <begin position="86"/>
        <end position="105"/>
    </location>
</feature>